<dbReference type="GO" id="GO:0008270">
    <property type="term" value="F:zinc ion binding"/>
    <property type="evidence" value="ECO:0007669"/>
    <property type="project" value="UniProtKB-KW"/>
</dbReference>
<dbReference type="FunFam" id="1.25.40.20:FF:000013">
    <property type="entry name" value="ARF GTPase-activating protein GIT1 isoform 1"/>
    <property type="match status" value="1"/>
</dbReference>
<feature type="compositionally biased region" description="Low complexity" evidence="9">
    <location>
        <begin position="580"/>
        <end position="589"/>
    </location>
</feature>
<feature type="region of interest" description="Disordered" evidence="9">
    <location>
        <begin position="521"/>
        <end position="592"/>
    </location>
</feature>
<dbReference type="FunFam" id="1.20.120.330:FF:000002">
    <property type="entry name" value="ARF GTPase-activating protein GIT2 isoform 1"/>
    <property type="match status" value="1"/>
</dbReference>
<keyword evidence="6 7" id="KW-0040">ANK repeat</keyword>
<feature type="compositionally biased region" description="Polar residues" evidence="9">
    <location>
        <begin position="533"/>
        <end position="546"/>
    </location>
</feature>
<organism evidence="11 12">
    <name type="scientific">Heterocephalus glaber</name>
    <name type="common">Naked mole rat</name>
    <dbReference type="NCBI Taxonomy" id="10181"/>
    <lineage>
        <taxon>Eukaryota</taxon>
        <taxon>Metazoa</taxon>
        <taxon>Chordata</taxon>
        <taxon>Craniata</taxon>
        <taxon>Vertebrata</taxon>
        <taxon>Euteleostomi</taxon>
        <taxon>Mammalia</taxon>
        <taxon>Eutheria</taxon>
        <taxon>Euarchontoglires</taxon>
        <taxon>Glires</taxon>
        <taxon>Rodentia</taxon>
        <taxon>Hystricomorpha</taxon>
        <taxon>Bathyergidae</taxon>
        <taxon>Heterocephalus</taxon>
    </lineage>
</organism>
<dbReference type="SMART" id="SM00555">
    <property type="entry name" value="GIT"/>
    <property type="match status" value="2"/>
</dbReference>
<gene>
    <name evidence="12" type="primary">Git2</name>
</gene>
<keyword evidence="4 8" id="KW-0863">Zinc-finger</keyword>
<feature type="compositionally biased region" description="Acidic residues" evidence="9">
    <location>
        <begin position="384"/>
        <end position="402"/>
    </location>
</feature>
<dbReference type="GO" id="GO:0150034">
    <property type="term" value="C:distal axon"/>
    <property type="evidence" value="ECO:0007669"/>
    <property type="project" value="UniProtKB-ARBA"/>
</dbReference>
<dbReference type="InterPro" id="IPR038508">
    <property type="entry name" value="ArfGAP_dom_sf"/>
</dbReference>
<dbReference type="GO" id="GO:0005096">
    <property type="term" value="F:GTPase activator activity"/>
    <property type="evidence" value="ECO:0007669"/>
    <property type="project" value="UniProtKB-KW"/>
</dbReference>
<dbReference type="InterPro" id="IPR022018">
    <property type="entry name" value="GIT1_C"/>
</dbReference>
<dbReference type="GO" id="GO:0098793">
    <property type="term" value="C:presynapse"/>
    <property type="evidence" value="ECO:0007669"/>
    <property type="project" value="GOC"/>
</dbReference>
<dbReference type="Gene3D" id="1.10.220.150">
    <property type="entry name" value="Arf GTPase activating protein"/>
    <property type="match status" value="1"/>
</dbReference>
<dbReference type="Proteomes" id="UP000694906">
    <property type="component" value="Unplaced"/>
</dbReference>
<keyword evidence="2" id="KW-0479">Metal-binding</keyword>
<dbReference type="GO" id="GO:0036465">
    <property type="term" value="P:synaptic vesicle recycling"/>
    <property type="evidence" value="ECO:0007669"/>
    <property type="project" value="TreeGrafter"/>
</dbReference>
<evidence type="ECO:0000256" key="8">
    <source>
        <dbReference type="PROSITE-ProRule" id="PRU00288"/>
    </source>
</evidence>
<feature type="compositionally biased region" description="Basic and acidic residues" evidence="9">
    <location>
        <begin position="521"/>
        <end position="532"/>
    </location>
</feature>
<feature type="repeat" description="ANK" evidence="7">
    <location>
        <begin position="166"/>
        <end position="198"/>
    </location>
</feature>
<dbReference type="Pfam" id="PF12205">
    <property type="entry name" value="GIT1_C"/>
    <property type="match status" value="1"/>
</dbReference>
<feature type="compositionally biased region" description="Polar residues" evidence="9">
    <location>
        <begin position="403"/>
        <end position="448"/>
    </location>
</feature>
<dbReference type="InterPro" id="IPR001164">
    <property type="entry name" value="ArfGAP_dom"/>
</dbReference>
<dbReference type="InterPro" id="IPR013724">
    <property type="entry name" value="GIT_SHD"/>
</dbReference>
<feature type="domain" description="Arf-GAP" evidence="10">
    <location>
        <begin position="1"/>
        <end position="124"/>
    </location>
</feature>
<dbReference type="PROSITE" id="PS50088">
    <property type="entry name" value="ANK_REPEAT"/>
    <property type="match status" value="1"/>
</dbReference>
<dbReference type="CTD" id="9815"/>
<keyword evidence="3" id="KW-0677">Repeat</keyword>
<accession>A0AAX6P4W9</accession>
<keyword evidence="5" id="KW-0862">Zinc</keyword>
<dbReference type="Pfam" id="PF12796">
    <property type="entry name" value="Ank_2"/>
    <property type="match status" value="1"/>
</dbReference>
<dbReference type="Gene3D" id="1.25.40.20">
    <property type="entry name" value="Ankyrin repeat-containing domain"/>
    <property type="match status" value="1"/>
</dbReference>
<dbReference type="SMART" id="SM00248">
    <property type="entry name" value="ANK"/>
    <property type="match status" value="3"/>
</dbReference>
<evidence type="ECO:0000256" key="5">
    <source>
        <dbReference type="ARBA" id="ARBA00022833"/>
    </source>
</evidence>
<dbReference type="PANTHER" id="PTHR46097">
    <property type="entry name" value="G PROTEIN-COUPLED RECEPTOR KINASE INTERACTING ARFGAP"/>
    <property type="match status" value="1"/>
</dbReference>
<dbReference type="PRINTS" id="PR00405">
    <property type="entry name" value="REVINTRACTNG"/>
</dbReference>
<dbReference type="Gene3D" id="1.20.120.330">
    <property type="entry name" value="Nucleotidyltransferases domain 2"/>
    <property type="match status" value="1"/>
</dbReference>
<evidence type="ECO:0000313" key="11">
    <source>
        <dbReference type="Proteomes" id="UP000694906"/>
    </source>
</evidence>
<dbReference type="SUPFAM" id="SSF48403">
    <property type="entry name" value="Ankyrin repeat"/>
    <property type="match status" value="1"/>
</dbReference>
<dbReference type="Pfam" id="PF08518">
    <property type="entry name" value="GIT_SHD"/>
    <property type="match status" value="2"/>
</dbReference>
<protein>
    <submittedName>
        <fullName evidence="12">ARF GTPase-activating protein GIT2 isoform X8</fullName>
    </submittedName>
</protein>
<feature type="region of interest" description="Disordered" evidence="9">
    <location>
        <begin position="376"/>
        <end position="487"/>
    </location>
</feature>
<dbReference type="CDD" id="cd08847">
    <property type="entry name" value="ArfGap_GIT2"/>
    <property type="match status" value="1"/>
</dbReference>
<dbReference type="PROSITE" id="PS50297">
    <property type="entry name" value="ANK_REP_REGION"/>
    <property type="match status" value="1"/>
</dbReference>
<dbReference type="SMART" id="SM00105">
    <property type="entry name" value="ArfGap"/>
    <property type="match status" value="1"/>
</dbReference>
<evidence type="ECO:0000256" key="9">
    <source>
        <dbReference type="SAM" id="MobiDB-lite"/>
    </source>
</evidence>
<evidence type="ECO:0000256" key="6">
    <source>
        <dbReference type="ARBA" id="ARBA00023043"/>
    </source>
</evidence>
<dbReference type="FunFam" id="1.10.220.150:FF:000003">
    <property type="entry name" value="ARF GTPase-activating protein GIT2 isoform 1"/>
    <property type="match status" value="1"/>
</dbReference>
<evidence type="ECO:0000256" key="3">
    <source>
        <dbReference type="ARBA" id="ARBA00022737"/>
    </source>
</evidence>
<dbReference type="PANTHER" id="PTHR46097:SF4">
    <property type="entry name" value="ARF GTPASE-ACTIVATING PROTEIN GIT2"/>
    <property type="match status" value="1"/>
</dbReference>
<dbReference type="GO" id="GO:0007420">
    <property type="term" value="P:brain development"/>
    <property type="evidence" value="ECO:0007669"/>
    <property type="project" value="InterPro"/>
</dbReference>
<proteinExistence type="predicted"/>
<dbReference type="InterPro" id="IPR036770">
    <property type="entry name" value="Ankyrin_rpt-contain_sf"/>
</dbReference>
<evidence type="ECO:0000256" key="4">
    <source>
        <dbReference type="ARBA" id="ARBA00022771"/>
    </source>
</evidence>
<dbReference type="GO" id="GO:0031267">
    <property type="term" value="F:small GTPase binding"/>
    <property type="evidence" value="ECO:0007669"/>
    <property type="project" value="TreeGrafter"/>
</dbReference>
<evidence type="ECO:0000256" key="2">
    <source>
        <dbReference type="ARBA" id="ARBA00022723"/>
    </source>
</evidence>
<dbReference type="InterPro" id="IPR002110">
    <property type="entry name" value="Ankyrin_rpt"/>
</dbReference>
<dbReference type="Pfam" id="PF01412">
    <property type="entry name" value="ArfGap"/>
    <property type="match status" value="1"/>
</dbReference>
<dbReference type="AlphaFoldDB" id="A0AAX6P4W9"/>
<evidence type="ECO:0000256" key="1">
    <source>
        <dbReference type="ARBA" id="ARBA00022468"/>
    </source>
</evidence>
<dbReference type="InterPro" id="IPR037278">
    <property type="entry name" value="ARFGAP/RecO"/>
</dbReference>
<reference evidence="12" key="1">
    <citation type="submission" date="2025-08" db="UniProtKB">
        <authorList>
            <consortium name="RefSeq"/>
        </authorList>
    </citation>
    <scope>IDENTIFICATION</scope>
</reference>
<sequence>MSKRLRSSDVCADCSGPDPSWASVNRGTFICDECCSVHRSLGRHISQVRHLKHTPWPPTLLQMVETLYNNGANSIWEHSLLDPASIMSGRRKANPQDKVHPTKAEFIRAKYQMLAFVHRLPCRDDDSVTAKDLSKQLHSSVRTGNLETCLRLLSLGAQANFFHPEKGNTPLHVASKAGQILQAELLAVYGADPGTQDSGGKTPVDYARQGGHHELAERLVEIQYELTDRLAFYLCGRKPDHKNGQHFIIPQMADSLDLSELAKAAKRKLQSLSNHLFEELAMDVYDEVDRRETDAVWLATQNHSTLVTETTVVPFLPVNPEYSSTRNQGRQKLARFNAHEFATLVIDILSDAKRRQQGSPLSSSKDSVELILKTVNSQHSTESQDNDQPDYDSVASDEDTDLETTASKANRQKLQTLQSENSSLRKQATTNIYQVQTGSEYPETSSHSSLKRRPSARGSRPMSMYETGSGQKPYLPMGEANHPEESRTRLQPFPAHIGRSALVTSSSSLPSFPSTLCWSRDETTRRASRLEKQNSTPESDYDNTPNDMEPDDMGSGRKGRQRSMVWPADSSVPDATEPHTSPSPTLPSTEDVIRKTEQITKNIQELLRAAQENKHDSYIPCSERIHVAVTEMAALFPKKPKSDTVRTSLRLLTSSAYRLQSECKKALPGDPGSPTDVQLVTQQVIQCAYDIAKAAKQLVTITTKENNN</sequence>
<evidence type="ECO:0000313" key="12">
    <source>
        <dbReference type="RefSeq" id="XP_004843654.1"/>
    </source>
</evidence>
<dbReference type="RefSeq" id="XP_004843654.1">
    <property type="nucleotide sequence ID" value="XM_004843597.2"/>
</dbReference>
<keyword evidence="1" id="KW-0343">GTPase activation</keyword>
<evidence type="ECO:0000256" key="7">
    <source>
        <dbReference type="PROSITE-ProRule" id="PRU00023"/>
    </source>
</evidence>
<name>A0AAX6P4W9_HETGA</name>
<keyword evidence="11" id="KW-1185">Reference proteome</keyword>
<evidence type="ECO:0000259" key="10">
    <source>
        <dbReference type="PROSITE" id="PS50115"/>
    </source>
</evidence>
<dbReference type="GeneID" id="101702496"/>
<dbReference type="PROSITE" id="PS50115">
    <property type="entry name" value="ARFGAP"/>
    <property type="match status" value="1"/>
</dbReference>
<dbReference type="InterPro" id="IPR047161">
    <property type="entry name" value="GIT-like"/>
</dbReference>
<dbReference type="GO" id="GO:0032012">
    <property type="term" value="P:regulation of ARF protein signal transduction"/>
    <property type="evidence" value="ECO:0007669"/>
    <property type="project" value="InterPro"/>
</dbReference>
<dbReference type="SUPFAM" id="SSF57863">
    <property type="entry name" value="ArfGap/RecO-like zinc finger"/>
    <property type="match status" value="1"/>
</dbReference>
<dbReference type="GO" id="GO:0008277">
    <property type="term" value="P:regulation of G protein-coupled receptor signaling pathway"/>
    <property type="evidence" value="ECO:0007669"/>
    <property type="project" value="TreeGrafter"/>
</dbReference>